<reference evidence="1 2" key="1">
    <citation type="submission" date="2021-06" db="EMBL/GenBank/DDBJ databases">
        <authorList>
            <person name="Kallberg Y."/>
            <person name="Tangrot J."/>
            <person name="Rosling A."/>
        </authorList>
    </citation>
    <scope>NUCLEOTIDE SEQUENCE [LARGE SCALE GENOMIC DNA]</scope>
    <source>
        <strain evidence="1 2">120-4 pot B 10/14</strain>
    </source>
</reference>
<protein>
    <submittedName>
        <fullName evidence="1">37295_t:CDS:1</fullName>
    </submittedName>
</protein>
<proteinExistence type="predicted"/>
<name>A0ABN7UUW9_GIGMA</name>
<evidence type="ECO:0000313" key="2">
    <source>
        <dbReference type="Proteomes" id="UP000789901"/>
    </source>
</evidence>
<comment type="caution">
    <text evidence="1">The sequence shown here is derived from an EMBL/GenBank/DDBJ whole genome shotgun (WGS) entry which is preliminary data.</text>
</comment>
<gene>
    <name evidence="1" type="ORF">GMARGA_LOCUS10964</name>
</gene>
<evidence type="ECO:0000313" key="1">
    <source>
        <dbReference type="EMBL" id="CAG8681092.1"/>
    </source>
</evidence>
<organism evidence="1 2">
    <name type="scientific">Gigaspora margarita</name>
    <dbReference type="NCBI Taxonomy" id="4874"/>
    <lineage>
        <taxon>Eukaryota</taxon>
        <taxon>Fungi</taxon>
        <taxon>Fungi incertae sedis</taxon>
        <taxon>Mucoromycota</taxon>
        <taxon>Glomeromycotina</taxon>
        <taxon>Glomeromycetes</taxon>
        <taxon>Diversisporales</taxon>
        <taxon>Gigasporaceae</taxon>
        <taxon>Gigaspora</taxon>
    </lineage>
</organism>
<dbReference type="Gene3D" id="3.40.50.720">
    <property type="entry name" value="NAD(P)-binding Rossmann-like Domain"/>
    <property type="match status" value="1"/>
</dbReference>
<keyword evidence="2" id="KW-1185">Reference proteome</keyword>
<dbReference type="EMBL" id="CAJVQB010006283">
    <property type="protein sequence ID" value="CAG8681092.1"/>
    <property type="molecule type" value="Genomic_DNA"/>
</dbReference>
<accession>A0ABN7UUW9</accession>
<sequence length="72" mass="8144">MCSKKELPKNLSDASFIPKQEIQEQFEYKTNGKLKFKIAIITKGDSGIGRSVTVLFALEGCEGKQLQLYIYQ</sequence>
<dbReference type="Proteomes" id="UP000789901">
    <property type="component" value="Unassembled WGS sequence"/>
</dbReference>